<dbReference type="PANTHER" id="PTHR32089">
    <property type="entry name" value="METHYL-ACCEPTING CHEMOTAXIS PROTEIN MCPB"/>
    <property type="match status" value="1"/>
</dbReference>
<dbReference type="PANTHER" id="PTHR32089:SF112">
    <property type="entry name" value="LYSOZYME-LIKE PROTEIN-RELATED"/>
    <property type="match status" value="1"/>
</dbReference>
<dbReference type="InterPro" id="IPR012292">
    <property type="entry name" value="Globin/Proto"/>
</dbReference>
<evidence type="ECO:0000256" key="2">
    <source>
        <dbReference type="ARBA" id="ARBA00022519"/>
    </source>
</evidence>
<dbReference type="Gene3D" id="1.10.490.10">
    <property type="entry name" value="Globins"/>
    <property type="match status" value="1"/>
</dbReference>
<keyword evidence="2" id="KW-0997">Cell inner membrane</keyword>
<accession>A0A7W4PGM8</accession>
<comment type="caution">
    <text evidence="8">The sequence shown here is derived from an EMBL/GenBank/DDBJ whole genome shotgun (WGS) entry which is preliminary data.</text>
</comment>
<dbReference type="PROSITE" id="PS50111">
    <property type="entry name" value="CHEMOTAXIS_TRANSDUC_2"/>
    <property type="match status" value="1"/>
</dbReference>
<evidence type="ECO:0000313" key="9">
    <source>
        <dbReference type="Proteomes" id="UP000555756"/>
    </source>
</evidence>
<keyword evidence="2" id="KW-0472">Membrane</keyword>
<dbReference type="GO" id="GO:0019825">
    <property type="term" value="F:oxygen binding"/>
    <property type="evidence" value="ECO:0007669"/>
    <property type="project" value="InterPro"/>
</dbReference>
<dbReference type="GO" id="GO:0005886">
    <property type="term" value="C:plasma membrane"/>
    <property type="evidence" value="ECO:0007669"/>
    <property type="project" value="UniProtKB-SubCell"/>
</dbReference>
<dbReference type="Proteomes" id="UP000555756">
    <property type="component" value="Unassembled WGS sequence"/>
</dbReference>
<dbReference type="Pfam" id="PF00015">
    <property type="entry name" value="MCPsignal"/>
    <property type="match status" value="1"/>
</dbReference>
<dbReference type="InterPro" id="IPR009050">
    <property type="entry name" value="Globin-like_sf"/>
</dbReference>
<dbReference type="Pfam" id="PF11563">
    <property type="entry name" value="Protoglobin"/>
    <property type="match status" value="1"/>
</dbReference>
<organism evidence="8 9">
    <name type="scientific">Gluconacetobacter azotocaptans</name>
    <dbReference type="NCBI Taxonomy" id="142834"/>
    <lineage>
        <taxon>Bacteria</taxon>
        <taxon>Pseudomonadati</taxon>
        <taxon>Pseudomonadota</taxon>
        <taxon>Alphaproteobacteria</taxon>
        <taxon>Acetobacterales</taxon>
        <taxon>Acetobacteraceae</taxon>
        <taxon>Gluconacetobacter</taxon>
    </lineage>
</organism>
<dbReference type="InterPro" id="IPR000727">
    <property type="entry name" value="T_SNARE_dom"/>
</dbReference>
<dbReference type="Gene3D" id="1.10.287.950">
    <property type="entry name" value="Methyl-accepting chemotaxis protein"/>
    <property type="match status" value="1"/>
</dbReference>
<dbReference type="PROSITE" id="PS50192">
    <property type="entry name" value="T_SNARE"/>
    <property type="match status" value="1"/>
</dbReference>
<dbReference type="EMBL" id="JABEQF010000005">
    <property type="protein sequence ID" value="MBB2190156.1"/>
    <property type="molecule type" value="Genomic_DNA"/>
</dbReference>
<evidence type="ECO:0000259" key="7">
    <source>
        <dbReference type="PROSITE" id="PS50192"/>
    </source>
</evidence>
<evidence type="ECO:0000259" key="6">
    <source>
        <dbReference type="PROSITE" id="PS50111"/>
    </source>
</evidence>
<gene>
    <name evidence="8" type="ORF">HLH34_09255</name>
</gene>
<reference evidence="8 9" key="1">
    <citation type="submission" date="2020-04" db="EMBL/GenBank/DDBJ databases">
        <title>Description of novel Gluconacetobacter.</title>
        <authorList>
            <person name="Sombolestani A."/>
        </authorList>
    </citation>
    <scope>NUCLEOTIDE SEQUENCE [LARGE SCALE GENOMIC DNA]</scope>
    <source>
        <strain evidence="8 9">LMG 21311</strain>
    </source>
</reference>
<keyword evidence="9" id="KW-1185">Reference proteome</keyword>
<comment type="similarity">
    <text evidence="4">Belongs to the methyl-accepting chemotaxis (MCP) protein family.</text>
</comment>
<dbReference type="AlphaFoldDB" id="A0A7W4PGM8"/>
<evidence type="ECO:0000256" key="1">
    <source>
        <dbReference type="ARBA" id="ARBA00004429"/>
    </source>
</evidence>
<dbReference type="InterPro" id="IPR039379">
    <property type="entry name" value="Protoglobin_sensor_dom"/>
</dbReference>
<evidence type="ECO:0000313" key="8">
    <source>
        <dbReference type="EMBL" id="MBB2190156.1"/>
    </source>
</evidence>
<dbReference type="CDD" id="cd01068">
    <property type="entry name" value="globin_sensor"/>
    <property type="match status" value="1"/>
</dbReference>
<evidence type="ECO:0000256" key="3">
    <source>
        <dbReference type="ARBA" id="ARBA00023224"/>
    </source>
</evidence>
<proteinExistence type="inferred from homology"/>
<name>A0A7W4PGM8_9PROT</name>
<dbReference type="InterPro" id="IPR044398">
    <property type="entry name" value="Globin-sensor_dom"/>
</dbReference>
<sequence length="444" mass="47666">MIDNVDRDTRLGFLQIDETTRASLREFRPVLEKHIDTVLDAFYSHVARAPEAARIFVGKRIDHARDMQRIHWLDNVFSGAFNEHYFRQAVNIGRIHQRVGLEPRWYMAGYCFTINKLVGIASTSYQGDPERLARIVTAINKAAFLDMDLAISVYIDAGKEAAAVLMGQHADSFEREIASTVNIVAEAATRLRENAQSMAESTGMTAKQSNAVAVAAQQVSSNVQVVAASTEQLSSSIQDISAQVGQSASISTSAVDEAQNTNAIVQSLEKSVGQIGDVVKLINNIARQTKILAVNASIEAARAGDEGRGFAVVAMEIKNLANQTAQATDEIAAQIVNVQGATSDAVGAIQNIGTTIGKINEIAGASAATVKEQGAVTQEISRNIHEVSQSTSMVTRSISQVTQAADASGRTGQDVAIASAKLSRQSEILSEKVNSFLIKVRHTN</sequence>
<protein>
    <submittedName>
        <fullName evidence="8">Globin-coupled sensor protein</fullName>
    </submittedName>
</protein>
<evidence type="ECO:0000256" key="4">
    <source>
        <dbReference type="ARBA" id="ARBA00029447"/>
    </source>
</evidence>
<feature type="domain" description="T-SNARE coiled-coil homology" evidence="7">
    <location>
        <begin position="339"/>
        <end position="401"/>
    </location>
</feature>
<dbReference type="SMART" id="SM00283">
    <property type="entry name" value="MA"/>
    <property type="match status" value="1"/>
</dbReference>
<dbReference type="GO" id="GO:0007165">
    <property type="term" value="P:signal transduction"/>
    <property type="evidence" value="ECO:0007669"/>
    <property type="project" value="UniProtKB-KW"/>
</dbReference>
<evidence type="ECO:0000256" key="5">
    <source>
        <dbReference type="PROSITE-ProRule" id="PRU00284"/>
    </source>
</evidence>
<keyword evidence="3 5" id="KW-0807">Transducer</keyword>
<keyword evidence="2" id="KW-1003">Cell membrane</keyword>
<dbReference type="SUPFAM" id="SSF46458">
    <property type="entry name" value="Globin-like"/>
    <property type="match status" value="1"/>
</dbReference>
<dbReference type="RefSeq" id="WP_183119272.1">
    <property type="nucleotide sequence ID" value="NZ_JABEQF010000005.1"/>
</dbReference>
<feature type="domain" description="Methyl-accepting transducer" evidence="6">
    <location>
        <begin position="180"/>
        <end position="423"/>
    </location>
</feature>
<dbReference type="InterPro" id="IPR004089">
    <property type="entry name" value="MCPsignal_dom"/>
</dbReference>
<dbReference type="SUPFAM" id="SSF58104">
    <property type="entry name" value="Methyl-accepting chemotaxis protein (MCP) signaling domain"/>
    <property type="match status" value="1"/>
</dbReference>
<dbReference type="GO" id="GO:0020037">
    <property type="term" value="F:heme binding"/>
    <property type="evidence" value="ECO:0007669"/>
    <property type="project" value="InterPro"/>
</dbReference>
<comment type="subcellular location">
    <subcellularLocation>
        <location evidence="1">Cell inner membrane</location>
        <topology evidence="1">Multi-pass membrane protein</topology>
    </subcellularLocation>
</comment>